<name>A0A251VF23_HELAN</name>
<gene>
    <name evidence="2" type="ORF">HannXRQ_Chr02g0042851</name>
</gene>
<dbReference type="InParanoid" id="A0A251VF23"/>
<proteinExistence type="predicted"/>
<keyword evidence="1" id="KW-1133">Transmembrane helix</keyword>
<sequence>MLDRPNNLIRQKVVVELVVSNVRNGGCGKDILNLLMPWLVLKDANCGINVDLLCAIIASQLFSGIGSILLTKSSPSLHILGFILYLTFSRLWLLTFLGAFVLELGFYSYICFVGCKRQSYDFLQHVLSTVCCFSLRECK</sequence>
<dbReference type="EMBL" id="CM007891">
    <property type="protein sequence ID" value="OTG34175.1"/>
    <property type="molecule type" value="Genomic_DNA"/>
</dbReference>
<protein>
    <submittedName>
        <fullName evidence="2">Uncharacterized protein</fullName>
    </submittedName>
</protein>
<evidence type="ECO:0000313" key="2">
    <source>
        <dbReference type="EMBL" id="OTG34175.1"/>
    </source>
</evidence>
<keyword evidence="1" id="KW-0472">Membrane</keyword>
<reference evidence="3" key="1">
    <citation type="journal article" date="2017" name="Nature">
        <title>The sunflower genome provides insights into oil metabolism, flowering and Asterid evolution.</title>
        <authorList>
            <person name="Badouin H."/>
            <person name="Gouzy J."/>
            <person name="Grassa C.J."/>
            <person name="Murat F."/>
            <person name="Staton S.E."/>
            <person name="Cottret L."/>
            <person name="Lelandais-Briere C."/>
            <person name="Owens G.L."/>
            <person name="Carrere S."/>
            <person name="Mayjonade B."/>
            <person name="Legrand L."/>
            <person name="Gill N."/>
            <person name="Kane N.C."/>
            <person name="Bowers J.E."/>
            <person name="Hubner S."/>
            <person name="Bellec A."/>
            <person name="Berard A."/>
            <person name="Berges H."/>
            <person name="Blanchet N."/>
            <person name="Boniface M.C."/>
            <person name="Brunel D."/>
            <person name="Catrice O."/>
            <person name="Chaidir N."/>
            <person name="Claudel C."/>
            <person name="Donnadieu C."/>
            <person name="Faraut T."/>
            <person name="Fievet G."/>
            <person name="Helmstetter N."/>
            <person name="King M."/>
            <person name="Knapp S.J."/>
            <person name="Lai Z."/>
            <person name="Le Paslier M.C."/>
            <person name="Lippi Y."/>
            <person name="Lorenzon L."/>
            <person name="Mandel J.R."/>
            <person name="Marage G."/>
            <person name="Marchand G."/>
            <person name="Marquand E."/>
            <person name="Bret-Mestries E."/>
            <person name="Morien E."/>
            <person name="Nambeesan S."/>
            <person name="Nguyen T."/>
            <person name="Pegot-Espagnet P."/>
            <person name="Pouilly N."/>
            <person name="Raftis F."/>
            <person name="Sallet E."/>
            <person name="Schiex T."/>
            <person name="Thomas J."/>
            <person name="Vandecasteele C."/>
            <person name="Vares D."/>
            <person name="Vear F."/>
            <person name="Vautrin S."/>
            <person name="Crespi M."/>
            <person name="Mangin B."/>
            <person name="Burke J.M."/>
            <person name="Salse J."/>
            <person name="Munos S."/>
            <person name="Vincourt P."/>
            <person name="Rieseberg L.H."/>
            <person name="Langlade N.B."/>
        </authorList>
    </citation>
    <scope>NUCLEOTIDE SEQUENCE [LARGE SCALE GENOMIC DNA]</scope>
    <source>
        <strain evidence="3">cv. SF193</strain>
    </source>
</reference>
<keyword evidence="1" id="KW-0812">Transmembrane</keyword>
<evidence type="ECO:0000313" key="3">
    <source>
        <dbReference type="Proteomes" id="UP000215914"/>
    </source>
</evidence>
<dbReference type="Proteomes" id="UP000215914">
    <property type="component" value="Chromosome 2"/>
</dbReference>
<dbReference type="AlphaFoldDB" id="A0A251VF23"/>
<accession>A0A251VF23</accession>
<evidence type="ECO:0000256" key="1">
    <source>
        <dbReference type="SAM" id="Phobius"/>
    </source>
</evidence>
<feature type="transmembrane region" description="Helical" evidence="1">
    <location>
        <begin position="91"/>
        <end position="115"/>
    </location>
</feature>
<organism evidence="2 3">
    <name type="scientific">Helianthus annuus</name>
    <name type="common">Common sunflower</name>
    <dbReference type="NCBI Taxonomy" id="4232"/>
    <lineage>
        <taxon>Eukaryota</taxon>
        <taxon>Viridiplantae</taxon>
        <taxon>Streptophyta</taxon>
        <taxon>Embryophyta</taxon>
        <taxon>Tracheophyta</taxon>
        <taxon>Spermatophyta</taxon>
        <taxon>Magnoliopsida</taxon>
        <taxon>eudicotyledons</taxon>
        <taxon>Gunneridae</taxon>
        <taxon>Pentapetalae</taxon>
        <taxon>asterids</taxon>
        <taxon>campanulids</taxon>
        <taxon>Asterales</taxon>
        <taxon>Asteraceae</taxon>
        <taxon>Asteroideae</taxon>
        <taxon>Heliantheae alliance</taxon>
        <taxon>Heliantheae</taxon>
        <taxon>Helianthus</taxon>
    </lineage>
</organism>
<feature type="transmembrane region" description="Helical" evidence="1">
    <location>
        <begin position="52"/>
        <end position="71"/>
    </location>
</feature>
<keyword evidence="3" id="KW-1185">Reference proteome</keyword>